<feature type="compositionally biased region" description="Low complexity" evidence="2">
    <location>
        <begin position="621"/>
        <end position="638"/>
    </location>
</feature>
<feature type="region of interest" description="Disordered" evidence="2">
    <location>
        <begin position="739"/>
        <end position="810"/>
    </location>
</feature>
<feature type="compositionally biased region" description="Polar residues" evidence="2">
    <location>
        <begin position="889"/>
        <end position="902"/>
    </location>
</feature>
<sequence length="919" mass="100495">MPILQYKSLIKAKHADSNLTLRVCHSLLGGLDLASQSCLDGSSSYELKKFLPALIDVVSHSDLIFCISVTIDKQRLPGESIKQSIMARHLIQMLRNNASVLGINNVSDAYVDERDGRIKVNVTPERSGPLKTSKSQFSLVSICLTYHCKTTQTDSSSVFNSSRLGFSLEVLNQAISNLISNHLTKRYPLIFGPMGEKLGHEKPYFRSIARSVLSMARRSPNDEFRKQVGRYAKILRRRLREYHTRNMNDLQERIEHYSESGGSFSEDLCEEPSDESIICDAMHCLFRLVLRPSVVRCVPVAVDAIDVHSDDLRSRSLPFCLFLDEDDECSDSMEDDDAICSSELEDAAGFRTEANWTFMAGPPEQTGVVTDLFSEIQEVRGRSENNFLYAHSVAHSSSENTRFSYSEFEGLGRASQGVGSEFNVPESSQDCSDLYDSDTDSLSNTLLEENSSSTLCSENDLASGNKLCNSSHGLDEHGTLASNSRTDEDGYKKDDFARSVAPDQIHSQIFSSTTGSAFQPASFWVADADQELGFDYDDFLPPECSAVGKDDLITVPADQLLYTSGINLSCNTVLSGPVPMADVPAASISFAIAIDEDTNNLGLDFAEEAEDGDRRNWANATRGRTFSSSRTSQDSHTSGLAPRDVNIASPLEKADGSDDQVCCLEGTLFSGAFGHPGLDGVSDFAMHMDYDDDYDRDLGIEDEDDDYKEEICPAPTLQCSSSSGRIDEVEMDTMFDWEEENENEGWSDFASAPSPSTRSSSISSLTTSSLSTTSSSPSSPSLSTNASRAQAIRPSSSARPTPYLPSTMLPHKKKIDISTLTEEERKLFSLYGKLPTHKNVLTKIQKDRKYFDSGDYALSKAGIAPEEAVGTAIPNPQNIPHASPPACQQGLSISPTNSSSPVKESALGAQDSDATTDES</sequence>
<comment type="caution">
    <text evidence="3">The sequence shown here is derived from an EMBL/GenBank/DDBJ whole genome shotgun (WGS) entry which is preliminary data.</text>
</comment>
<feature type="compositionally biased region" description="Low complexity" evidence="2">
    <location>
        <begin position="750"/>
        <end position="787"/>
    </location>
</feature>
<dbReference type="GO" id="GO:0004864">
    <property type="term" value="F:protein phosphatase inhibitor activity"/>
    <property type="evidence" value="ECO:0007669"/>
    <property type="project" value="TreeGrafter"/>
</dbReference>
<gene>
    <name evidence="3" type="ORF">A7U60_g8722</name>
</gene>
<protein>
    <recommendedName>
        <fullName evidence="5">mRNA stability protein</fullName>
    </recommendedName>
</protein>
<dbReference type="InterPro" id="IPR006760">
    <property type="entry name" value="Endosulphine"/>
</dbReference>
<comment type="similarity">
    <text evidence="1">Belongs to the endosulfine family.</text>
</comment>
<accession>A0A9Q5HQF4</accession>
<dbReference type="OrthoDB" id="5949865at2759"/>
<dbReference type="PANTHER" id="PTHR10358:SF6">
    <property type="entry name" value="ENDOSULFINE, ISOFORM A"/>
    <property type="match status" value="1"/>
</dbReference>
<evidence type="ECO:0000313" key="3">
    <source>
        <dbReference type="EMBL" id="OCB84051.1"/>
    </source>
</evidence>
<dbReference type="GO" id="GO:0005737">
    <property type="term" value="C:cytoplasm"/>
    <property type="evidence" value="ECO:0007669"/>
    <property type="project" value="TreeGrafter"/>
</dbReference>
<dbReference type="PANTHER" id="PTHR10358">
    <property type="entry name" value="ENDOSULFINE"/>
    <property type="match status" value="1"/>
</dbReference>
<evidence type="ECO:0000256" key="2">
    <source>
        <dbReference type="SAM" id="MobiDB-lite"/>
    </source>
</evidence>
<dbReference type="AlphaFoldDB" id="A0A9Q5HQF4"/>
<name>A0A9Q5HQF4_SANBA</name>
<evidence type="ECO:0000256" key="1">
    <source>
        <dbReference type="ARBA" id="ARBA00010520"/>
    </source>
</evidence>
<dbReference type="EMBL" id="LNZH02000216">
    <property type="protein sequence ID" value="OCB84051.1"/>
    <property type="molecule type" value="Genomic_DNA"/>
</dbReference>
<proteinExistence type="inferred from homology"/>
<organism evidence="3 4">
    <name type="scientific">Sanghuangporus baumii</name>
    <name type="common">Phellinus baumii</name>
    <dbReference type="NCBI Taxonomy" id="108892"/>
    <lineage>
        <taxon>Eukaryota</taxon>
        <taxon>Fungi</taxon>
        <taxon>Dikarya</taxon>
        <taxon>Basidiomycota</taxon>
        <taxon>Agaricomycotina</taxon>
        <taxon>Agaricomycetes</taxon>
        <taxon>Hymenochaetales</taxon>
        <taxon>Hymenochaetaceae</taxon>
        <taxon>Sanghuangporus</taxon>
    </lineage>
</organism>
<feature type="region of interest" description="Disordered" evidence="2">
    <location>
        <begin position="417"/>
        <end position="439"/>
    </location>
</feature>
<feature type="region of interest" description="Disordered" evidence="2">
    <location>
        <begin position="612"/>
        <end position="645"/>
    </location>
</feature>
<keyword evidence="4" id="KW-1185">Reference proteome</keyword>
<reference evidence="3" key="1">
    <citation type="submission" date="2016-06" db="EMBL/GenBank/DDBJ databases">
        <title>Draft Genome sequence of the fungus Inonotus baumii.</title>
        <authorList>
            <person name="Zhu H."/>
            <person name="Lin W."/>
        </authorList>
    </citation>
    <scope>NUCLEOTIDE SEQUENCE</scope>
    <source>
        <strain evidence="3">821</strain>
    </source>
</reference>
<feature type="region of interest" description="Disordered" evidence="2">
    <location>
        <begin position="869"/>
        <end position="919"/>
    </location>
</feature>
<dbReference type="Pfam" id="PF04667">
    <property type="entry name" value="Endosulfine"/>
    <property type="match status" value="1"/>
</dbReference>
<evidence type="ECO:0000313" key="4">
    <source>
        <dbReference type="Proteomes" id="UP000757232"/>
    </source>
</evidence>
<evidence type="ECO:0008006" key="5">
    <source>
        <dbReference type="Google" id="ProtNLM"/>
    </source>
</evidence>
<dbReference type="Proteomes" id="UP000757232">
    <property type="component" value="Unassembled WGS sequence"/>
</dbReference>